<dbReference type="Pfam" id="PF12937">
    <property type="entry name" value="F-box-like"/>
    <property type="match status" value="1"/>
</dbReference>
<dbReference type="SUPFAM" id="SSF50978">
    <property type="entry name" value="WD40 repeat-like"/>
    <property type="match status" value="1"/>
</dbReference>
<dbReference type="SUPFAM" id="SSF81383">
    <property type="entry name" value="F-box domain"/>
    <property type="match status" value="1"/>
</dbReference>
<dbReference type="AlphaFoldDB" id="A0A9P5MT23"/>
<reference evidence="2" key="2">
    <citation type="journal article" date="2020" name="Nat. Commun.">
        <title>Large-scale genome sequencing of mycorrhizal fungi provides insights into the early evolution of symbiotic traits.</title>
        <authorList>
            <person name="Miyauchi S."/>
            <person name="Kiss E."/>
            <person name="Kuo A."/>
            <person name="Drula E."/>
            <person name="Kohler A."/>
            <person name="Sanchez-Garcia M."/>
            <person name="Morin E."/>
            <person name="Andreopoulos B."/>
            <person name="Barry K.W."/>
            <person name="Bonito G."/>
            <person name="Buee M."/>
            <person name="Carver A."/>
            <person name="Chen C."/>
            <person name="Cichocki N."/>
            <person name="Clum A."/>
            <person name="Culley D."/>
            <person name="Crous P.W."/>
            <person name="Fauchery L."/>
            <person name="Girlanda M."/>
            <person name="Hayes R.D."/>
            <person name="Keri Z."/>
            <person name="LaButti K."/>
            <person name="Lipzen A."/>
            <person name="Lombard V."/>
            <person name="Magnuson J."/>
            <person name="Maillard F."/>
            <person name="Murat C."/>
            <person name="Nolan M."/>
            <person name="Ohm R.A."/>
            <person name="Pangilinan J."/>
            <person name="Pereira M.F."/>
            <person name="Perotto S."/>
            <person name="Peter M."/>
            <person name="Pfister S."/>
            <person name="Riley R."/>
            <person name="Sitrit Y."/>
            <person name="Stielow J.B."/>
            <person name="Szollosi G."/>
            <person name="Zifcakova L."/>
            <person name="Stursova M."/>
            <person name="Spatafora J.W."/>
            <person name="Tedersoo L."/>
            <person name="Vaario L.M."/>
            <person name="Yamada A."/>
            <person name="Yan M."/>
            <person name="Wang P."/>
            <person name="Xu J."/>
            <person name="Bruns T."/>
            <person name="Baldrian P."/>
            <person name="Vilgalys R."/>
            <person name="Dunand C."/>
            <person name="Henrissat B."/>
            <person name="Grigoriev I.V."/>
            <person name="Hibbett D."/>
            <person name="Nagy L.G."/>
            <person name="Martin F.M."/>
        </authorList>
    </citation>
    <scope>NUCLEOTIDE SEQUENCE</scope>
    <source>
        <strain evidence="2">Prilba</strain>
    </source>
</reference>
<dbReference type="InterPro" id="IPR036322">
    <property type="entry name" value="WD40_repeat_dom_sf"/>
</dbReference>
<comment type="caution">
    <text evidence="2">The sequence shown here is derived from an EMBL/GenBank/DDBJ whole genome shotgun (WGS) entry which is preliminary data.</text>
</comment>
<organism evidence="2 3">
    <name type="scientific">Russula ochroleuca</name>
    <dbReference type="NCBI Taxonomy" id="152965"/>
    <lineage>
        <taxon>Eukaryota</taxon>
        <taxon>Fungi</taxon>
        <taxon>Dikarya</taxon>
        <taxon>Basidiomycota</taxon>
        <taxon>Agaricomycotina</taxon>
        <taxon>Agaricomycetes</taxon>
        <taxon>Russulales</taxon>
        <taxon>Russulaceae</taxon>
        <taxon>Russula</taxon>
    </lineage>
</organism>
<evidence type="ECO:0000313" key="3">
    <source>
        <dbReference type="Proteomes" id="UP000759537"/>
    </source>
</evidence>
<accession>A0A9P5MT23</accession>
<dbReference type="Gene3D" id="1.20.1280.50">
    <property type="match status" value="1"/>
</dbReference>
<dbReference type="SMART" id="SM00256">
    <property type="entry name" value="FBOX"/>
    <property type="match status" value="1"/>
</dbReference>
<dbReference type="InterPro" id="IPR036047">
    <property type="entry name" value="F-box-like_dom_sf"/>
</dbReference>
<dbReference type="InterPro" id="IPR001810">
    <property type="entry name" value="F-box_dom"/>
</dbReference>
<dbReference type="EMBL" id="WHVB01000012">
    <property type="protein sequence ID" value="KAF8478061.1"/>
    <property type="molecule type" value="Genomic_DNA"/>
</dbReference>
<dbReference type="OrthoDB" id="1259151at2759"/>
<gene>
    <name evidence="2" type="ORF">DFH94DRAFT_78211</name>
</gene>
<sequence>MMFLFLSLPSEILILIIDHLPVSDLLALTSVCRKLYDLVHEYGGRSALRALPRPSKSLAKSLPLWRPLAQVKYHTLSDRSWKKQRFVARPLSRPWKGKLQPLLAINESRLFVAAGYMLYSYVFTPSEHDGATPGVSFEASYQLSSRDAPRNDITSLACAQDGGSSSSSSSDCTVFVGYENGELQRVRIPPCNPGQVDVPIDASFRTSFNYHNGDLIEALTVSGDSLLSMSINGKAGLLNISSPNPSVQHMIDLDTRAWSALLSSTSASAPYAAFGTSSDTPLTIHAITPTSISATPTMTLRVSQHQDETALERPTAVYGIASAPPASPWGASDQIIVSGWFEGLVCVHDMRVSPAPRLTFADPWSFEPIYTVACGGGGGAHIAAGSARHSVVAFWDVRATTPGWSVHAPGNDVSPVYSIILESSRLFGATQSRPFVYDFGPAVRPETYPSLPSTRGNDDKGRDSIGFYVTKYDHPAMTVHAGDY</sequence>
<evidence type="ECO:0000259" key="1">
    <source>
        <dbReference type="PROSITE" id="PS50181"/>
    </source>
</evidence>
<keyword evidence="3" id="KW-1185">Reference proteome</keyword>
<evidence type="ECO:0000313" key="2">
    <source>
        <dbReference type="EMBL" id="KAF8478061.1"/>
    </source>
</evidence>
<dbReference type="CDD" id="cd09917">
    <property type="entry name" value="F-box_SF"/>
    <property type="match status" value="1"/>
</dbReference>
<feature type="domain" description="F-box" evidence="1">
    <location>
        <begin position="2"/>
        <end position="51"/>
    </location>
</feature>
<proteinExistence type="predicted"/>
<reference evidence="2" key="1">
    <citation type="submission" date="2019-10" db="EMBL/GenBank/DDBJ databases">
        <authorList>
            <consortium name="DOE Joint Genome Institute"/>
            <person name="Kuo A."/>
            <person name="Miyauchi S."/>
            <person name="Kiss E."/>
            <person name="Drula E."/>
            <person name="Kohler A."/>
            <person name="Sanchez-Garcia M."/>
            <person name="Andreopoulos B."/>
            <person name="Barry K.W."/>
            <person name="Bonito G."/>
            <person name="Buee M."/>
            <person name="Carver A."/>
            <person name="Chen C."/>
            <person name="Cichocki N."/>
            <person name="Clum A."/>
            <person name="Culley D."/>
            <person name="Crous P.W."/>
            <person name="Fauchery L."/>
            <person name="Girlanda M."/>
            <person name="Hayes R."/>
            <person name="Keri Z."/>
            <person name="LaButti K."/>
            <person name="Lipzen A."/>
            <person name="Lombard V."/>
            <person name="Magnuson J."/>
            <person name="Maillard F."/>
            <person name="Morin E."/>
            <person name="Murat C."/>
            <person name="Nolan M."/>
            <person name="Ohm R."/>
            <person name="Pangilinan J."/>
            <person name="Pereira M."/>
            <person name="Perotto S."/>
            <person name="Peter M."/>
            <person name="Riley R."/>
            <person name="Sitrit Y."/>
            <person name="Stielow B."/>
            <person name="Szollosi G."/>
            <person name="Zifcakova L."/>
            <person name="Stursova M."/>
            <person name="Spatafora J.W."/>
            <person name="Tedersoo L."/>
            <person name="Vaario L.-M."/>
            <person name="Yamada A."/>
            <person name="Yan M."/>
            <person name="Wang P."/>
            <person name="Xu J."/>
            <person name="Bruns T."/>
            <person name="Baldrian P."/>
            <person name="Vilgalys R."/>
            <person name="Henrissat B."/>
            <person name="Grigoriev I.V."/>
            <person name="Hibbett D."/>
            <person name="Nagy L.G."/>
            <person name="Martin F.M."/>
        </authorList>
    </citation>
    <scope>NUCLEOTIDE SEQUENCE</scope>
    <source>
        <strain evidence="2">Prilba</strain>
    </source>
</reference>
<protein>
    <recommendedName>
        <fullName evidence="1">F-box domain-containing protein</fullName>
    </recommendedName>
</protein>
<dbReference type="PROSITE" id="PS50181">
    <property type="entry name" value="FBOX"/>
    <property type="match status" value="1"/>
</dbReference>
<dbReference type="Proteomes" id="UP000759537">
    <property type="component" value="Unassembled WGS sequence"/>
</dbReference>
<name>A0A9P5MT23_9AGAM</name>